<feature type="compositionally biased region" description="Polar residues" evidence="1">
    <location>
        <begin position="138"/>
        <end position="152"/>
    </location>
</feature>
<proteinExistence type="predicted"/>
<name>A0A146LR94_LYGHE</name>
<feature type="region of interest" description="Disordered" evidence="1">
    <location>
        <begin position="132"/>
        <end position="193"/>
    </location>
</feature>
<protein>
    <submittedName>
        <fullName evidence="2">Uncharacterized protein</fullName>
    </submittedName>
</protein>
<dbReference type="EMBL" id="GDHC01008810">
    <property type="protein sequence ID" value="JAQ09819.1"/>
    <property type="molecule type" value="Transcribed_RNA"/>
</dbReference>
<evidence type="ECO:0000256" key="1">
    <source>
        <dbReference type="SAM" id="MobiDB-lite"/>
    </source>
</evidence>
<feature type="region of interest" description="Disordered" evidence="1">
    <location>
        <begin position="100"/>
        <end position="119"/>
    </location>
</feature>
<sequence length="215" mass="23591">LQHHGLLVDLKNNKLIDTTYTATETSRGHTGANSATRTQYCSSVTIASRFQQLLDTHKPADKPVKQPITQHIVTKGPTCHAKLHRLAPQVQEKRKRTSTKCHNAAPPSNHACHQPQRAQSTLIASTRRLPPAHAANCPRTQPAATTRSQTPPNAARRLYTRSTTPKRNLPPPRAPYHIHAPPVATPSSLPPPRAACHLHMQPAITEEPGNKKCTL</sequence>
<reference evidence="2" key="1">
    <citation type="journal article" date="2016" name="Gigascience">
        <title>De novo construction of an expanded transcriptome assembly for the western tarnished plant bug, Lygus hesperus.</title>
        <authorList>
            <person name="Tassone E.E."/>
            <person name="Geib S.M."/>
            <person name="Hall B."/>
            <person name="Fabrick J.A."/>
            <person name="Brent C.S."/>
            <person name="Hull J.J."/>
        </authorList>
    </citation>
    <scope>NUCLEOTIDE SEQUENCE</scope>
</reference>
<feature type="non-terminal residue" evidence="2">
    <location>
        <position position="1"/>
    </location>
</feature>
<dbReference type="AlphaFoldDB" id="A0A146LR94"/>
<gene>
    <name evidence="2" type="ORF">g.90827</name>
</gene>
<accession>A0A146LR94</accession>
<evidence type="ECO:0000313" key="2">
    <source>
        <dbReference type="EMBL" id="JAQ09819.1"/>
    </source>
</evidence>
<organism evidence="2">
    <name type="scientific">Lygus hesperus</name>
    <name type="common">Western plant bug</name>
    <dbReference type="NCBI Taxonomy" id="30085"/>
    <lineage>
        <taxon>Eukaryota</taxon>
        <taxon>Metazoa</taxon>
        <taxon>Ecdysozoa</taxon>
        <taxon>Arthropoda</taxon>
        <taxon>Hexapoda</taxon>
        <taxon>Insecta</taxon>
        <taxon>Pterygota</taxon>
        <taxon>Neoptera</taxon>
        <taxon>Paraneoptera</taxon>
        <taxon>Hemiptera</taxon>
        <taxon>Heteroptera</taxon>
        <taxon>Panheteroptera</taxon>
        <taxon>Cimicomorpha</taxon>
        <taxon>Miridae</taxon>
        <taxon>Mirini</taxon>
        <taxon>Lygus</taxon>
    </lineage>
</organism>